<dbReference type="AlphaFoldDB" id="A0A4Z2H0Q6"/>
<proteinExistence type="predicted"/>
<evidence type="ECO:0000313" key="3">
    <source>
        <dbReference type="Proteomes" id="UP000314294"/>
    </source>
</evidence>
<reference evidence="2 3" key="1">
    <citation type="submission" date="2019-03" db="EMBL/GenBank/DDBJ databases">
        <title>First draft genome of Liparis tanakae, snailfish: a comprehensive survey of snailfish specific genes.</title>
        <authorList>
            <person name="Kim W."/>
            <person name="Song I."/>
            <person name="Jeong J.-H."/>
            <person name="Kim D."/>
            <person name="Kim S."/>
            <person name="Ryu S."/>
            <person name="Song J.Y."/>
            <person name="Lee S.K."/>
        </authorList>
    </citation>
    <scope>NUCLEOTIDE SEQUENCE [LARGE SCALE GENOMIC DNA]</scope>
    <source>
        <tissue evidence="2">Muscle</tissue>
    </source>
</reference>
<sequence>MGSSAVTTGASGTQEELACCGATEAGGPGAKPTGESFPSRAARPRSRRQSPGEHPAIEAAFKSFTVTATLPNGSK</sequence>
<name>A0A4Z2H0Q6_9TELE</name>
<keyword evidence="3" id="KW-1185">Reference proteome</keyword>
<protein>
    <submittedName>
        <fullName evidence="2">Uncharacterized protein</fullName>
    </submittedName>
</protein>
<organism evidence="2 3">
    <name type="scientific">Liparis tanakae</name>
    <name type="common">Tanaka's snailfish</name>
    <dbReference type="NCBI Taxonomy" id="230148"/>
    <lineage>
        <taxon>Eukaryota</taxon>
        <taxon>Metazoa</taxon>
        <taxon>Chordata</taxon>
        <taxon>Craniata</taxon>
        <taxon>Vertebrata</taxon>
        <taxon>Euteleostomi</taxon>
        <taxon>Actinopterygii</taxon>
        <taxon>Neopterygii</taxon>
        <taxon>Teleostei</taxon>
        <taxon>Neoteleostei</taxon>
        <taxon>Acanthomorphata</taxon>
        <taxon>Eupercaria</taxon>
        <taxon>Perciformes</taxon>
        <taxon>Cottioidei</taxon>
        <taxon>Cottales</taxon>
        <taxon>Liparidae</taxon>
        <taxon>Liparis</taxon>
    </lineage>
</organism>
<dbReference type="EMBL" id="SRLO01000377">
    <property type="protein sequence ID" value="TNN58472.1"/>
    <property type="molecule type" value="Genomic_DNA"/>
</dbReference>
<evidence type="ECO:0000313" key="2">
    <source>
        <dbReference type="EMBL" id="TNN58472.1"/>
    </source>
</evidence>
<feature type="compositionally biased region" description="Polar residues" evidence="1">
    <location>
        <begin position="1"/>
        <end position="14"/>
    </location>
</feature>
<dbReference type="Proteomes" id="UP000314294">
    <property type="component" value="Unassembled WGS sequence"/>
</dbReference>
<accession>A0A4Z2H0Q6</accession>
<comment type="caution">
    <text evidence="2">The sequence shown here is derived from an EMBL/GenBank/DDBJ whole genome shotgun (WGS) entry which is preliminary data.</text>
</comment>
<gene>
    <name evidence="2" type="ORF">EYF80_031275</name>
</gene>
<feature type="compositionally biased region" description="Polar residues" evidence="1">
    <location>
        <begin position="64"/>
        <end position="75"/>
    </location>
</feature>
<evidence type="ECO:0000256" key="1">
    <source>
        <dbReference type="SAM" id="MobiDB-lite"/>
    </source>
</evidence>
<feature type="region of interest" description="Disordered" evidence="1">
    <location>
        <begin position="1"/>
        <end position="75"/>
    </location>
</feature>